<reference evidence="2 3" key="1">
    <citation type="journal article" date="2009" name="PLoS Genet.">
        <title>Genomic analysis of the basal lineage fungus Rhizopus oryzae reveals a whole-genome duplication.</title>
        <authorList>
            <person name="Ma L.-J."/>
            <person name="Ibrahim A.S."/>
            <person name="Skory C."/>
            <person name="Grabherr M.G."/>
            <person name="Burger G."/>
            <person name="Butler M."/>
            <person name="Elias M."/>
            <person name="Idnurm A."/>
            <person name="Lang B.F."/>
            <person name="Sone T."/>
            <person name="Abe A."/>
            <person name="Calvo S.E."/>
            <person name="Corrochano L.M."/>
            <person name="Engels R."/>
            <person name="Fu J."/>
            <person name="Hansberg W."/>
            <person name="Kim J.-M."/>
            <person name="Kodira C.D."/>
            <person name="Koehrsen M.J."/>
            <person name="Liu B."/>
            <person name="Miranda-Saavedra D."/>
            <person name="O'Leary S."/>
            <person name="Ortiz-Castellanos L."/>
            <person name="Poulter R."/>
            <person name="Rodriguez-Romero J."/>
            <person name="Ruiz-Herrera J."/>
            <person name="Shen Y.-Q."/>
            <person name="Zeng Q."/>
            <person name="Galagan J."/>
            <person name="Birren B.W."/>
            <person name="Cuomo C.A."/>
            <person name="Wickes B.L."/>
        </authorList>
    </citation>
    <scope>NUCLEOTIDE SEQUENCE [LARGE SCALE GENOMIC DNA]</scope>
    <source>
        <strain evidence="3">RA 99-880 / ATCC MYA-4621 / FGSC 9543 / NRRL 43880</strain>
    </source>
</reference>
<name>I1CP09_RHIO9</name>
<dbReference type="VEuPathDB" id="FungiDB:RO3G_14900"/>
<evidence type="ECO:0000256" key="1">
    <source>
        <dbReference type="SAM" id="MobiDB-lite"/>
    </source>
</evidence>
<feature type="region of interest" description="Disordered" evidence="1">
    <location>
        <begin position="36"/>
        <end position="58"/>
    </location>
</feature>
<evidence type="ECO:0000313" key="2">
    <source>
        <dbReference type="EMBL" id="EIE90189.1"/>
    </source>
</evidence>
<dbReference type="OrthoDB" id="2287236at2759"/>
<dbReference type="RefSeq" id="XP_067525585.1">
    <property type="nucleotide sequence ID" value="XM_067669484.1"/>
</dbReference>
<evidence type="ECO:0000313" key="3">
    <source>
        <dbReference type="Proteomes" id="UP000009138"/>
    </source>
</evidence>
<sequence>MLPNFPGKFDNKVTDVSQLNLEADESGMIVCYTANTTNNEETAEGNVDETEENDNTEQDEQCADIVELSGYCITINGTVEKIIKKQKTNHDDKEKIEEVDFKQKWVEFLADAERNKNFHRYSPEKDGVTRLGAKLSPHPNANKD</sequence>
<dbReference type="Proteomes" id="UP000009138">
    <property type="component" value="Unassembled WGS sequence"/>
</dbReference>
<dbReference type="EMBL" id="CH476746">
    <property type="protein sequence ID" value="EIE90189.1"/>
    <property type="molecule type" value="Genomic_DNA"/>
</dbReference>
<dbReference type="InParanoid" id="I1CP09"/>
<proteinExistence type="predicted"/>
<feature type="region of interest" description="Disordered" evidence="1">
    <location>
        <begin position="117"/>
        <end position="144"/>
    </location>
</feature>
<feature type="compositionally biased region" description="Basic and acidic residues" evidence="1">
    <location>
        <begin position="117"/>
        <end position="128"/>
    </location>
</feature>
<keyword evidence="3" id="KW-1185">Reference proteome</keyword>
<dbReference type="AlphaFoldDB" id="I1CP09"/>
<accession>I1CP09</accession>
<gene>
    <name evidence="2" type="ORF">RO3G_14900</name>
</gene>
<feature type="compositionally biased region" description="Acidic residues" evidence="1">
    <location>
        <begin position="41"/>
        <end position="58"/>
    </location>
</feature>
<dbReference type="GeneID" id="93621865"/>
<protein>
    <submittedName>
        <fullName evidence="2">Uncharacterized protein</fullName>
    </submittedName>
</protein>
<organism evidence="2 3">
    <name type="scientific">Rhizopus delemar (strain RA 99-880 / ATCC MYA-4621 / FGSC 9543 / NRRL 43880)</name>
    <name type="common">Mucormycosis agent</name>
    <name type="synonym">Rhizopus arrhizus var. delemar</name>
    <dbReference type="NCBI Taxonomy" id="246409"/>
    <lineage>
        <taxon>Eukaryota</taxon>
        <taxon>Fungi</taxon>
        <taxon>Fungi incertae sedis</taxon>
        <taxon>Mucoromycota</taxon>
        <taxon>Mucoromycotina</taxon>
        <taxon>Mucoromycetes</taxon>
        <taxon>Mucorales</taxon>
        <taxon>Mucorineae</taxon>
        <taxon>Rhizopodaceae</taxon>
        <taxon>Rhizopus</taxon>
    </lineage>
</organism>